<evidence type="ECO:0000256" key="3">
    <source>
        <dbReference type="ARBA" id="ARBA00022475"/>
    </source>
</evidence>
<sequence>MKPSHIIVVIIVLIVIFGASKLPTIAKSIGQSAKVLKKELKELQDDVPPEDGAITDEKEGHNE</sequence>
<feature type="region of interest" description="Disordered" evidence="9">
    <location>
        <begin position="43"/>
        <end position="63"/>
    </location>
</feature>
<evidence type="ECO:0000256" key="8">
    <source>
        <dbReference type="ARBA" id="ARBA00023136"/>
    </source>
</evidence>
<dbReference type="InterPro" id="IPR006312">
    <property type="entry name" value="TatA/E"/>
</dbReference>
<keyword evidence="4" id="KW-0812">Transmembrane</keyword>
<dbReference type="Gene3D" id="1.20.5.3310">
    <property type="match status" value="1"/>
</dbReference>
<keyword evidence="3" id="KW-1003">Cell membrane</keyword>
<dbReference type="EMBL" id="CP070228">
    <property type="protein sequence ID" value="QRV01701.1"/>
    <property type="molecule type" value="Genomic_DNA"/>
</dbReference>
<keyword evidence="2" id="KW-0813">Transport</keyword>
<evidence type="ECO:0000313" key="10">
    <source>
        <dbReference type="EMBL" id="QRV01701.1"/>
    </source>
</evidence>
<reference evidence="10 11" key="1">
    <citation type="submission" date="2021-02" db="EMBL/GenBank/DDBJ databases">
        <title>Complete Genome Sequence of Arcanobacterium phocisimile strain DSM 26142T from a harbour seal.</title>
        <authorList>
            <person name="Borowiak M."/>
            <person name="Alssahen M."/>
            <person name="Malorny B."/>
            <person name="Laemmler C."/>
            <person name="Siebert U."/>
            <person name="Ploetz M."/>
            <person name="Abdulmawjood A."/>
        </authorList>
    </citation>
    <scope>NUCLEOTIDE SEQUENCE [LARGE SCALE GENOMIC DNA]</scope>
    <source>
        <strain evidence="10 11">DSM 26142</strain>
    </source>
</reference>
<dbReference type="NCBIfam" id="TIGR01411">
    <property type="entry name" value="tatAE"/>
    <property type="match status" value="1"/>
</dbReference>
<evidence type="ECO:0000256" key="6">
    <source>
        <dbReference type="ARBA" id="ARBA00022989"/>
    </source>
</evidence>
<evidence type="ECO:0000256" key="9">
    <source>
        <dbReference type="SAM" id="MobiDB-lite"/>
    </source>
</evidence>
<protein>
    <submittedName>
        <fullName evidence="10">Twin-arginine translocase TatA/TatE family subunit</fullName>
    </submittedName>
</protein>
<keyword evidence="11" id="KW-1185">Reference proteome</keyword>
<organism evidence="10 11">
    <name type="scientific">Arcanobacterium phocisimile</name>
    <dbReference type="NCBI Taxonomy" id="1302235"/>
    <lineage>
        <taxon>Bacteria</taxon>
        <taxon>Bacillati</taxon>
        <taxon>Actinomycetota</taxon>
        <taxon>Actinomycetes</taxon>
        <taxon>Actinomycetales</taxon>
        <taxon>Actinomycetaceae</taxon>
        <taxon>Arcanobacterium</taxon>
    </lineage>
</organism>
<dbReference type="PANTHER" id="PTHR42982:SF8">
    <property type="entry name" value="SEC-INDEPENDENT PROTEIN TRANSLOCASE PROTEIN TATA"/>
    <property type="match status" value="1"/>
</dbReference>
<dbReference type="RefSeq" id="WP_204423658.1">
    <property type="nucleotide sequence ID" value="NZ_CP070228.1"/>
</dbReference>
<comment type="subcellular location">
    <subcellularLocation>
        <location evidence="1">Cell membrane</location>
        <topology evidence="1">Single-pass membrane protein</topology>
    </subcellularLocation>
</comment>
<proteinExistence type="predicted"/>
<evidence type="ECO:0000256" key="5">
    <source>
        <dbReference type="ARBA" id="ARBA00022927"/>
    </source>
</evidence>
<keyword evidence="5" id="KW-0653">Protein transport</keyword>
<evidence type="ECO:0000313" key="11">
    <source>
        <dbReference type="Proteomes" id="UP000602653"/>
    </source>
</evidence>
<keyword evidence="6" id="KW-1133">Transmembrane helix</keyword>
<gene>
    <name evidence="10" type="primary">tatA</name>
    <name evidence="10" type="ORF">JTE88_06280</name>
</gene>
<dbReference type="Proteomes" id="UP000602653">
    <property type="component" value="Chromosome"/>
</dbReference>
<evidence type="ECO:0000256" key="4">
    <source>
        <dbReference type="ARBA" id="ARBA00022692"/>
    </source>
</evidence>
<keyword evidence="7" id="KW-0811">Translocation</keyword>
<evidence type="ECO:0000256" key="2">
    <source>
        <dbReference type="ARBA" id="ARBA00022448"/>
    </source>
</evidence>
<evidence type="ECO:0000256" key="1">
    <source>
        <dbReference type="ARBA" id="ARBA00004162"/>
    </source>
</evidence>
<dbReference type="Pfam" id="PF02416">
    <property type="entry name" value="TatA_B_E"/>
    <property type="match status" value="1"/>
</dbReference>
<dbReference type="InterPro" id="IPR003369">
    <property type="entry name" value="TatA/B/E"/>
</dbReference>
<name>A0ABX7IEZ0_9ACTO</name>
<accession>A0ABX7IEZ0</accession>
<evidence type="ECO:0000256" key="7">
    <source>
        <dbReference type="ARBA" id="ARBA00023010"/>
    </source>
</evidence>
<keyword evidence="8" id="KW-0472">Membrane</keyword>
<dbReference type="PANTHER" id="PTHR42982">
    <property type="entry name" value="SEC-INDEPENDENT PROTEIN TRANSLOCASE PROTEIN TATA"/>
    <property type="match status" value="1"/>
</dbReference>